<dbReference type="Gene3D" id="3.40.720.10">
    <property type="entry name" value="Alkaline Phosphatase, subunit A"/>
    <property type="match status" value="1"/>
</dbReference>
<evidence type="ECO:0000313" key="1">
    <source>
        <dbReference type="EMBL" id="XCS42974.1"/>
    </source>
</evidence>
<dbReference type="GO" id="GO:0016787">
    <property type="term" value="F:hydrolase activity"/>
    <property type="evidence" value="ECO:0007669"/>
    <property type="project" value="UniProtKB-ARBA"/>
</dbReference>
<name>A0AAU8NNQ0_9BIFI</name>
<organism evidence="1">
    <name type="scientific">Gardnerella piotii</name>
    <dbReference type="NCBI Taxonomy" id="2792977"/>
    <lineage>
        <taxon>Bacteria</taxon>
        <taxon>Bacillati</taxon>
        <taxon>Actinomycetota</taxon>
        <taxon>Actinomycetes</taxon>
        <taxon>Bifidobacteriales</taxon>
        <taxon>Bifidobacteriaceae</taxon>
        <taxon>Gardnerella</taxon>
    </lineage>
</organism>
<dbReference type="EMBL" id="CP160091">
    <property type="protein sequence ID" value="XCS42974.1"/>
    <property type="molecule type" value="Genomic_DNA"/>
</dbReference>
<dbReference type="Pfam" id="PF01663">
    <property type="entry name" value="Phosphodiest"/>
    <property type="match status" value="1"/>
</dbReference>
<dbReference type="InterPro" id="IPR017850">
    <property type="entry name" value="Alkaline_phosphatase_core_sf"/>
</dbReference>
<gene>
    <name evidence="1" type="ORF">ABZU02_03065</name>
</gene>
<dbReference type="PANTHER" id="PTHR10151:SF120">
    <property type="entry name" value="BIS(5'-ADENOSYL)-TRIPHOSPHATASE"/>
    <property type="match status" value="1"/>
</dbReference>
<dbReference type="InterPro" id="IPR002591">
    <property type="entry name" value="Phosphodiest/P_Trfase"/>
</dbReference>
<accession>A0AAU8NNQ0</accession>
<reference evidence="1" key="1">
    <citation type="submission" date="2024-06" db="EMBL/GenBank/DDBJ databases">
        <title>Vaginal Lactobacillus fatty acid response mechanisms reveal a metabolite-targeted strategy for bacterial vaginosis treatment.</title>
        <authorList>
            <person name="Zhu M."/>
            <person name="Blainey P.C."/>
            <person name="Bloom S.M."/>
            <person name="Kwon D.S."/>
        </authorList>
    </citation>
    <scope>NUCLEOTIDE SEQUENCE</scope>
    <source>
        <strain evidence="1">0809_588_1_1_BHK4</strain>
    </source>
</reference>
<sequence>MTIEIPQLDDLLKFVENSKISDAYNNPKFALHLSSILPALSASIGSPICTQIHKNPDSLRDLFGFPKVKSAVVVLVDGLGYWNLAIRKGHAPYLRALLNNSANQRPITTCVPSTTVAAMATFGTGTCPGLTAMTGYTQKNPKTGALSQLIQFRDAPNPLDLQRQPTIFESLSSLGVRANHVSLSKFEDSPLTQAAFRGAKFISGTTARARIMNAANSTKTPGLTYLYLRDIDKIGHNYGWESENWVSIFEQIDAQLNLLRKNCQKGTLIVITADHGMIESNPDLKIDIAKDSRLTKGVNLVGGEPRSVMLYVEDGANPEDIALRWTNALQDKALVRTKEQAVKDGVFGEVSSLALSVIGDVLVQAKSSVTIVDSRIETEKAMNLPSVHGSMSAMEMDIPCLVDIA</sequence>
<dbReference type="SUPFAM" id="SSF53649">
    <property type="entry name" value="Alkaline phosphatase-like"/>
    <property type="match status" value="1"/>
</dbReference>
<dbReference type="AlphaFoldDB" id="A0AAU8NNQ0"/>
<protein>
    <submittedName>
        <fullName evidence="1">Alkaline phosphatase family protein</fullName>
    </submittedName>
</protein>
<proteinExistence type="predicted"/>
<dbReference type="PANTHER" id="PTHR10151">
    <property type="entry name" value="ECTONUCLEOTIDE PYROPHOSPHATASE/PHOSPHODIESTERASE"/>
    <property type="match status" value="1"/>
</dbReference>